<dbReference type="InterPro" id="IPR036097">
    <property type="entry name" value="HisK_dim/P_sf"/>
</dbReference>
<sequence>MSFIWLKRYMPRGLYGRAALILALPVFGLQLIVTLSFFQRHFEDVTTQMTRSVAYDLRYLATAVRSAPDLAAARAAIDAIAPPLDLEPALPAPGMPARNERRFYDLSGRVVLSTLKDELDGILVTRLPDDRNVFIWLSTPHGPMMVEFDRGRVSASNPHQLLVLMIILGILLTTISFIYLRNQLRPITRMAAAAEEFGKGRIVRYQPSGATEVRAAGRAFLEMRSRIERHTQSRTLMLSGVSHDLRTPLTRLRLALSMLDDSDAEPMRRDLDEMQHLLDSFLDFARGDAEDDAEIVDPVDLVRAIVRDAARSGRSVALVSVEGPEGETMRLRAMALRRGLDNLIDNGLRYGTRAEVSVLLTPRSLRVIVEDDGPGIPPEHREEAMRPFVRLDRSRNQDRGSGVGLGLAIVADVARAHGGSLVLGESTALGGLRAELRLAR</sequence>
<dbReference type="SUPFAM" id="SSF47384">
    <property type="entry name" value="Homodimeric domain of signal transducing histidine kinase"/>
    <property type="match status" value="1"/>
</dbReference>
<dbReference type="SMART" id="SM00387">
    <property type="entry name" value="HATPase_c"/>
    <property type="match status" value="1"/>
</dbReference>
<evidence type="ECO:0000259" key="16">
    <source>
        <dbReference type="PROSITE" id="PS50109"/>
    </source>
</evidence>
<feature type="domain" description="HAMP" evidence="17">
    <location>
        <begin position="181"/>
        <end position="232"/>
    </location>
</feature>
<dbReference type="PROSITE" id="PS50885">
    <property type="entry name" value="HAMP"/>
    <property type="match status" value="1"/>
</dbReference>
<evidence type="ECO:0000256" key="8">
    <source>
        <dbReference type="ARBA" id="ARBA00022692"/>
    </source>
</evidence>
<dbReference type="SMART" id="SM00304">
    <property type="entry name" value="HAMP"/>
    <property type="match status" value="1"/>
</dbReference>
<evidence type="ECO:0000256" key="15">
    <source>
        <dbReference type="SAM" id="Phobius"/>
    </source>
</evidence>
<evidence type="ECO:0000256" key="10">
    <source>
        <dbReference type="ARBA" id="ARBA00022777"/>
    </source>
</evidence>
<dbReference type="Pfam" id="PF02518">
    <property type="entry name" value="HATPase_c"/>
    <property type="match status" value="1"/>
</dbReference>
<evidence type="ECO:0000256" key="9">
    <source>
        <dbReference type="ARBA" id="ARBA00022741"/>
    </source>
</evidence>
<accession>A0A1Y5TST6</accession>
<evidence type="ECO:0000256" key="1">
    <source>
        <dbReference type="ARBA" id="ARBA00000085"/>
    </source>
</evidence>
<evidence type="ECO:0000256" key="12">
    <source>
        <dbReference type="ARBA" id="ARBA00022989"/>
    </source>
</evidence>
<dbReference type="EC" id="2.7.13.3" evidence="3"/>
<dbReference type="Pfam" id="PF00672">
    <property type="entry name" value="HAMP"/>
    <property type="match status" value="1"/>
</dbReference>
<dbReference type="InterPro" id="IPR005467">
    <property type="entry name" value="His_kinase_dom"/>
</dbReference>
<dbReference type="Gene3D" id="3.30.565.10">
    <property type="entry name" value="Histidine kinase-like ATPase, C-terminal domain"/>
    <property type="match status" value="1"/>
</dbReference>
<reference evidence="18 19" key="1">
    <citation type="submission" date="2017-03" db="EMBL/GenBank/DDBJ databases">
        <authorList>
            <person name="Afonso C.L."/>
            <person name="Miller P.J."/>
            <person name="Scott M.A."/>
            <person name="Spackman E."/>
            <person name="Goraichik I."/>
            <person name="Dimitrov K.M."/>
            <person name="Suarez D.L."/>
            <person name="Swayne D.E."/>
        </authorList>
    </citation>
    <scope>NUCLEOTIDE SEQUENCE [LARGE SCALE GENOMIC DNA]</scope>
    <source>
        <strain evidence="18 19">CECT 7023</strain>
    </source>
</reference>
<dbReference type="OrthoDB" id="9804645at2"/>
<evidence type="ECO:0000256" key="3">
    <source>
        <dbReference type="ARBA" id="ARBA00012438"/>
    </source>
</evidence>
<dbReference type="Pfam" id="PF00512">
    <property type="entry name" value="HisKA"/>
    <property type="match status" value="1"/>
</dbReference>
<organism evidence="18 19">
    <name type="scientific">Roseisalinus antarcticus</name>
    <dbReference type="NCBI Taxonomy" id="254357"/>
    <lineage>
        <taxon>Bacteria</taxon>
        <taxon>Pseudomonadati</taxon>
        <taxon>Pseudomonadota</taxon>
        <taxon>Alphaproteobacteria</taxon>
        <taxon>Rhodobacterales</taxon>
        <taxon>Roseobacteraceae</taxon>
        <taxon>Roseisalinus</taxon>
    </lineage>
</organism>
<dbReference type="Gene3D" id="1.10.287.130">
    <property type="match status" value="1"/>
</dbReference>
<comment type="catalytic activity">
    <reaction evidence="1">
        <text>ATP + protein L-histidine = ADP + protein N-phospho-L-histidine.</text>
        <dbReference type="EC" id="2.7.13.3"/>
    </reaction>
</comment>
<evidence type="ECO:0000256" key="2">
    <source>
        <dbReference type="ARBA" id="ARBA00004429"/>
    </source>
</evidence>
<evidence type="ECO:0000313" key="18">
    <source>
        <dbReference type="EMBL" id="SLN71505.1"/>
    </source>
</evidence>
<dbReference type="GO" id="GO:0005886">
    <property type="term" value="C:plasma membrane"/>
    <property type="evidence" value="ECO:0007669"/>
    <property type="project" value="UniProtKB-SubCell"/>
</dbReference>
<dbReference type="PANTHER" id="PTHR44936:SF5">
    <property type="entry name" value="SENSOR HISTIDINE KINASE ENVZ"/>
    <property type="match status" value="1"/>
</dbReference>
<evidence type="ECO:0000256" key="14">
    <source>
        <dbReference type="ARBA" id="ARBA00023136"/>
    </source>
</evidence>
<dbReference type="SMART" id="SM00388">
    <property type="entry name" value="HisKA"/>
    <property type="match status" value="1"/>
</dbReference>
<keyword evidence="19" id="KW-1185">Reference proteome</keyword>
<feature type="transmembrane region" description="Helical" evidence="15">
    <location>
        <begin position="161"/>
        <end position="180"/>
    </location>
</feature>
<keyword evidence="5" id="KW-0997">Cell inner membrane</keyword>
<evidence type="ECO:0000256" key="4">
    <source>
        <dbReference type="ARBA" id="ARBA00022475"/>
    </source>
</evidence>
<dbReference type="RefSeq" id="WP_085880290.1">
    <property type="nucleotide sequence ID" value="NZ_FWFZ01000024.1"/>
</dbReference>
<protein>
    <recommendedName>
        <fullName evidence="3">histidine kinase</fullName>
        <ecNumber evidence="3">2.7.13.3</ecNumber>
    </recommendedName>
</protein>
<dbReference type="InterPro" id="IPR003594">
    <property type="entry name" value="HATPase_dom"/>
</dbReference>
<keyword evidence="6" id="KW-0597">Phosphoprotein</keyword>
<dbReference type="Proteomes" id="UP000193900">
    <property type="component" value="Unassembled WGS sequence"/>
</dbReference>
<keyword evidence="11" id="KW-0067">ATP-binding</keyword>
<dbReference type="CDD" id="cd00082">
    <property type="entry name" value="HisKA"/>
    <property type="match status" value="1"/>
</dbReference>
<keyword evidence="8 15" id="KW-0812">Transmembrane</keyword>
<gene>
    <name evidence="18" type="primary">envZ_1</name>
    <name evidence="18" type="ORF">ROA7023_03512</name>
</gene>
<dbReference type="InterPro" id="IPR036890">
    <property type="entry name" value="HATPase_C_sf"/>
</dbReference>
<keyword evidence="7 18" id="KW-0808">Transferase</keyword>
<name>A0A1Y5TST6_9RHOB</name>
<keyword evidence="12 15" id="KW-1133">Transmembrane helix</keyword>
<dbReference type="GO" id="GO:0005524">
    <property type="term" value="F:ATP binding"/>
    <property type="evidence" value="ECO:0007669"/>
    <property type="project" value="UniProtKB-KW"/>
</dbReference>
<keyword evidence="9" id="KW-0547">Nucleotide-binding</keyword>
<dbReference type="InterPro" id="IPR050980">
    <property type="entry name" value="2C_sensor_his_kinase"/>
</dbReference>
<evidence type="ECO:0000259" key="17">
    <source>
        <dbReference type="PROSITE" id="PS50885"/>
    </source>
</evidence>
<dbReference type="AlphaFoldDB" id="A0A1Y5TST6"/>
<keyword evidence="10" id="KW-0418">Kinase</keyword>
<evidence type="ECO:0000256" key="11">
    <source>
        <dbReference type="ARBA" id="ARBA00022840"/>
    </source>
</evidence>
<dbReference type="SUPFAM" id="SSF55874">
    <property type="entry name" value="ATPase domain of HSP90 chaperone/DNA topoisomerase II/histidine kinase"/>
    <property type="match status" value="1"/>
</dbReference>
<dbReference type="PROSITE" id="PS50109">
    <property type="entry name" value="HIS_KIN"/>
    <property type="match status" value="1"/>
</dbReference>
<dbReference type="PRINTS" id="PR00344">
    <property type="entry name" value="BCTRLSENSOR"/>
</dbReference>
<keyword evidence="14 15" id="KW-0472">Membrane</keyword>
<comment type="subcellular location">
    <subcellularLocation>
        <location evidence="2">Cell inner membrane</location>
        <topology evidence="2">Multi-pass membrane protein</topology>
    </subcellularLocation>
</comment>
<dbReference type="GO" id="GO:0000155">
    <property type="term" value="F:phosphorelay sensor kinase activity"/>
    <property type="evidence" value="ECO:0007669"/>
    <property type="project" value="InterPro"/>
</dbReference>
<dbReference type="InterPro" id="IPR004358">
    <property type="entry name" value="Sig_transdc_His_kin-like_C"/>
</dbReference>
<dbReference type="InterPro" id="IPR003661">
    <property type="entry name" value="HisK_dim/P_dom"/>
</dbReference>
<evidence type="ECO:0000256" key="6">
    <source>
        <dbReference type="ARBA" id="ARBA00022553"/>
    </source>
</evidence>
<keyword evidence="13" id="KW-0902">Two-component regulatory system</keyword>
<dbReference type="PANTHER" id="PTHR44936">
    <property type="entry name" value="SENSOR PROTEIN CREC"/>
    <property type="match status" value="1"/>
</dbReference>
<keyword evidence="4" id="KW-1003">Cell membrane</keyword>
<evidence type="ECO:0000313" key="19">
    <source>
        <dbReference type="Proteomes" id="UP000193900"/>
    </source>
</evidence>
<proteinExistence type="predicted"/>
<dbReference type="InterPro" id="IPR003660">
    <property type="entry name" value="HAMP_dom"/>
</dbReference>
<evidence type="ECO:0000256" key="7">
    <source>
        <dbReference type="ARBA" id="ARBA00022679"/>
    </source>
</evidence>
<feature type="domain" description="Histidine kinase" evidence="16">
    <location>
        <begin position="240"/>
        <end position="440"/>
    </location>
</feature>
<evidence type="ECO:0000256" key="5">
    <source>
        <dbReference type="ARBA" id="ARBA00022519"/>
    </source>
</evidence>
<evidence type="ECO:0000256" key="13">
    <source>
        <dbReference type="ARBA" id="ARBA00023012"/>
    </source>
</evidence>
<dbReference type="EMBL" id="FWFZ01000024">
    <property type="protein sequence ID" value="SLN71505.1"/>
    <property type="molecule type" value="Genomic_DNA"/>
</dbReference>